<organism evidence="2 3">
    <name type="scientific">Scophthalmus maximus</name>
    <name type="common">Turbot</name>
    <name type="synonym">Psetta maxima</name>
    <dbReference type="NCBI Taxonomy" id="52904"/>
    <lineage>
        <taxon>Eukaryota</taxon>
        <taxon>Metazoa</taxon>
        <taxon>Chordata</taxon>
        <taxon>Craniata</taxon>
        <taxon>Vertebrata</taxon>
        <taxon>Euteleostomi</taxon>
        <taxon>Actinopterygii</taxon>
        <taxon>Neopterygii</taxon>
        <taxon>Teleostei</taxon>
        <taxon>Neoteleostei</taxon>
        <taxon>Acanthomorphata</taxon>
        <taxon>Carangaria</taxon>
        <taxon>Pleuronectiformes</taxon>
        <taxon>Pleuronectoidei</taxon>
        <taxon>Scophthalmidae</taxon>
        <taxon>Scophthalmus</taxon>
    </lineage>
</organism>
<proteinExistence type="predicted"/>
<feature type="compositionally biased region" description="Basic and acidic residues" evidence="1">
    <location>
        <begin position="101"/>
        <end position="121"/>
    </location>
</feature>
<evidence type="ECO:0000313" key="3">
    <source>
        <dbReference type="Proteomes" id="UP000246464"/>
    </source>
</evidence>
<dbReference type="AlphaFoldDB" id="A0A2U9BCJ5"/>
<name>A0A2U9BCJ5_SCOMX</name>
<evidence type="ECO:0000256" key="1">
    <source>
        <dbReference type="SAM" id="MobiDB-lite"/>
    </source>
</evidence>
<dbReference type="Proteomes" id="UP000246464">
    <property type="component" value="Chromosome 5"/>
</dbReference>
<dbReference type="EMBL" id="CP026247">
    <property type="protein sequence ID" value="AWP01708.1"/>
    <property type="molecule type" value="Genomic_DNA"/>
</dbReference>
<protein>
    <submittedName>
        <fullName evidence="2">Uncharacterized protein</fullName>
    </submittedName>
</protein>
<gene>
    <name evidence="2" type="ORF">SMAX5B_012308</name>
</gene>
<keyword evidence="3" id="KW-1185">Reference proteome</keyword>
<feature type="region of interest" description="Disordered" evidence="1">
    <location>
        <begin position="77"/>
        <end position="146"/>
    </location>
</feature>
<sequence>MPNYMGGGEVKKNKNLLCDRSCKLCCWDMKLQITQETENLMLQQITAQSAQKAPPTSITNQEETQQVTVNLELQAYPATTKEETVEGAMIPPTEKPNGANRAEDNDTDSIRSDDSAEKKSISSDTSDEFDNDECSMTGDLEDTQELPVSAWVTPVKEEFLKKLTYANMKRNLQEQIR</sequence>
<evidence type="ECO:0000313" key="2">
    <source>
        <dbReference type="EMBL" id="AWP01708.1"/>
    </source>
</evidence>
<feature type="compositionally biased region" description="Acidic residues" evidence="1">
    <location>
        <begin position="125"/>
        <end position="144"/>
    </location>
</feature>
<accession>A0A2U9BCJ5</accession>
<reference evidence="2 3" key="1">
    <citation type="submission" date="2017-12" db="EMBL/GenBank/DDBJ databases">
        <title>Integrating genomic resources of turbot (Scophthalmus maximus) in depth evaluation of genetic and physical mapping variation across individuals.</title>
        <authorList>
            <person name="Martinez P."/>
        </authorList>
    </citation>
    <scope>NUCLEOTIDE SEQUENCE [LARGE SCALE GENOMIC DNA]</scope>
</reference>